<comment type="caution">
    <text evidence="1">The sequence shown here is derived from an EMBL/GenBank/DDBJ whole genome shotgun (WGS) entry which is preliminary data.</text>
</comment>
<dbReference type="AlphaFoldDB" id="A0A9D4I794"/>
<name>A0A9D4I794_DREPO</name>
<gene>
    <name evidence="1" type="ORF">DPMN_185401</name>
</gene>
<organism evidence="1 2">
    <name type="scientific">Dreissena polymorpha</name>
    <name type="common">Zebra mussel</name>
    <name type="synonym">Mytilus polymorpha</name>
    <dbReference type="NCBI Taxonomy" id="45954"/>
    <lineage>
        <taxon>Eukaryota</taxon>
        <taxon>Metazoa</taxon>
        <taxon>Spiralia</taxon>
        <taxon>Lophotrochozoa</taxon>
        <taxon>Mollusca</taxon>
        <taxon>Bivalvia</taxon>
        <taxon>Autobranchia</taxon>
        <taxon>Heteroconchia</taxon>
        <taxon>Euheterodonta</taxon>
        <taxon>Imparidentia</taxon>
        <taxon>Neoheterodontei</taxon>
        <taxon>Myida</taxon>
        <taxon>Dreissenoidea</taxon>
        <taxon>Dreissenidae</taxon>
        <taxon>Dreissena</taxon>
    </lineage>
</organism>
<evidence type="ECO:0000313" key="2">
    <source>
        <dbReference type="Proteomes" id="UP000828390"/>
    </source>
</evidence>
<keyword evidence="2" id="KW-1185">Reference proteome</keyword>
<protein>
    <submittedName>
        <fullName evidence="1">Uncharacterized protein</fullName>
    </submittedName>
</protein>
<reference evidence="1" key="1">
    <citation type="journal article" date="2019" name="bioRxiv">
        <title>The Genome of the Zebra Mussel, Dreissena polymorpha: A Resource for Invasive Species Research.</title>
        <authorList>
            <person name="McCartney M.A."/>
            <person name="Auch B."/>
            <person name="Kono T."/>
            <person name="Mallez S."/>
            <person name="Zhang Y."/>
            <person name="Obille A."/>
            <person name="Becker A."/>
            <person name="Abrahante J.E."/>
            <person name="Garbe J."/>
            <person name="Badalamenti J.P."/>
            <person name="Herman A."/>
            <person name="Mangelson H."/>
            <person name="Liachko I."/>
            <person name="Sullivan S."/>
            <person name="Sone E.D."/>
            <person name="Koren S."/>
            <person name="Silverstein K.A.T."/>
            <person name="Beckman K.B."/>
            <person name="Gohl D.M."/>
        </authorList>
    </citation>
    <scope>NUCLEOTIDE SEQUENCE</scope>
    <source>
        <strain evidence="1">Duluth1</strain>
        <tissue evidence="1">Whole animal</tissue>
    </source>
</reference>
<dbReference type="EMBL" id="JAIWYP010000010">
    <property type="protein sequence ID" value="KAH3750865.1"/>
    <property type="molecule type" value="Genomic_DNA"/>
</dbReference>
<sequence length="52" mass="5813">MNGSLPFRLPSSCTHTTLECQRKMQRGIVLAGAMAYECLVNGCEANQRFKCF</sequence>
<accession>A0A9D4I794</accession>
<evidence type="ECO:0000313" key="1">
    <source>
        <dbReference type="EMBL" id="KAH3750865.1"/>
    </source>
</evidence>
<reference evidence="1" key="2">
    <citation type="submission" date="2020-11" db="EMBL/GenBank/DDBJ databases">
        <authorList>
            <person name="McCartney M.A."/>
            <person name="Auch B."/>
            <person name="Kono T."/>
            <person name="Mallez S."/>
            <person name="Becker A."/>
            <person name="Gohl D.M."/>
            <person name="Silverstein K.A.T."/>
            <person name="Koren S."/>
            <person name="Bechman K.B."/>
            <person name="Herman A."/>
            <person name="Abrahante J.E."/>
            <person name="Garbe J."/>
        </authorList>
    </citation>
    <scope>NUCLEOTIDE SEQUENCE</scope>
    <source>
        <strain evidence="1">Duluth1</strain>
        <tissue evidence="1">Whole animal</tissue>
    </source>
</reference>
<proteinExistence type="predicted"/>
<dbReference type="Proteomes" id="UP000828390">
    <property type="component" value="Unassembled WGS sequence"/>
</dbReference>